<dbReference type="EMBL" id="GBRH01161432">
    <property type="protein sequence ID" value="JAE36464.1"/>
    <property type="molecule type" value="Transcribed_RNA"/>
</dbReference>
<evidence type="ECO:0000313" key="1">
    <source>
        <dbReference type="EMBL" id="JAE36464.1"/>
    </source>
</evidence>
<sequence>MQRHVMERQNDPLNNVCSEGCPWYGTIIRRAMLHLMTLISVIC</sequence>
<dbReference type="AlphaFoldDB" id="A0A0A9HKV6"/>
<name>A0A0A9HKV6_ARUDO</name>
<reference evidence="1" key="2">
    <citation type="journal article" date="2015" name="Data Brief">
        <title>Shoot transcriptome of the giant reed, Arundo donax.</title>
        <authorList>
            <person name="Barrero R.A."/>
            <person name="Guerrero F.D."/>
            <person name="Moolhuijzen P."/>
            <person name="Goolsby J.A."/>
            <person name="Tidwell J."/>
            <person name="Bellgard S.E."/>
            <person name="Bellgard M.I."/>
        </authorList>
    </citation>
    <scope>NUCLEOTIDE SEQUENCE</scope>
    <source>
        <tissue evidence="1">Shoot tissue taken approximately 20 cm above the soil surface</tissue>
    </source>
</reference>
<accession>A0A0A9HKV6</accession>
<reference evidence="1" key="1">
    <citation type="submission" date="2014-09" db="EMBL/GenBank/DDBJ databases">
        <authorList>
            <person name="Magalhaes I.L.F."/>
            <person name="Oliveira U."/>
            <person name="Santos F.R."/>
            <person name="Vidigal T.H.D.A."/>
            <person name="Brescovit A.D."/>
            <person name="Santos A.J."/>
        </authorList>
    </citation>
    <scope>NUCLEOTIDE SEQUENCE</scope>
    <source>
        <tissue evidence="1">Shoot tissue taken approximately 20 cm above the soil surface</tissue>
    </source>
</reference>
<protein>
    <submittedName>
        <fullName evidence="1">Uncharacterized protein</fullName>
    </submittedName>
</protein>
<organism evidence="1">
    <name type="scientific">Arundo donax</name>
    <name type="common">Giant reed</name>
    <name type="synonym">Donax arundinaceus</name>
    <dbReference type="NCBI Taxonomy" id="35708"/>
    <lineage>
        <taxon>Eukaryota</taxon>
        <taxon>Viridiplantae</taxon>
        <taxon>Streptophyta</taxon>
        <taxon>Embryophyta</taxon>
        <taxon>Tracheophyta</taxon>
        <taxon>Spermatophyta</taxon>
        <taxon>Magnoliopsida</taxon>
        <taxon>Liliopsida</taxon>
        <taxon>Poales</taxon>
        <taxon>Poaceae</taxon>
        <taxon>PACMAD clade</taxon>
        <taxon>Arundinoideae</taxon>
        <taxon>Arundineae</taxon>
        <taxon>Arundo</taxon>
    </lineage>
</organism>
<proteinExistence type="predicted"/>